<feature type="transmembrane region" description="Helical" evidence="1">
    <location>
        <begin position="332"/>
        <end position="351"/>
    </location>
</feature>
<keyword evidence="1" id="KW-0812">Transmembrane</keyword>
<dbReference type="Gene3D" id="3.30.70.1320">
    <property type="entry name" value="Multidrug efflux transporter AcrB pore domain like"/>
    <property type="match status" value="1"/>
</dbReference>
<dbReference type="SUPFAM" id="SSF82714">
    <property type="entry name" value="Multidrug efflux transporter AcrB TolC docking domain, DN and DC subdomains"/>
    <property type="match status" value="2"/>
</dbReference>
<dbReference type="Gene3D" id="3.30.2090.10">
    <property type="entry name" value="Multidrug efflux transporter AcrB TolC docking domain, DN and DC subdomains"/>
    <property type="match status" value="2"/>
</dbReference>
<dbReference type="InterPro" id="IPR027463">
    <property type="entry name" value="AcrB_DN_DC_subdom"/>
</dbReference>
<keyword evidence="1" id="KW-0472">Membrane</keyword>
<feature type="transmembrane region" description="Helical" evidence="1">
    <location>
        <begin position="889"/>
        <end position="911"/>
    </location>
</feature>
<dbReference type="EMBL" id="AHAM01000076">
    <property type="protein sequence ID" value="EHK57221.1"/>
    <property type="molecule type" value="Genomic_DNA"/>
</dbReference>
<dbReference type="GO" id="GO:0005886">
    <property type="term" value="C:plasma membrane"/>
    <property type="evidence" value="ECO:0007669"/>
    <property type="project" value="TreeGrafter"/>
</dbReference>
<keyword evidence="3" id="KW-1185">Reference proteome</keyword>
<dbReference type="Gene3D" id="3.30.70.1430">
    <property type="entry name" value="Multidrug efflux transporter AcrB pore domain"/>
    <property type="match status" value="2"/>
</dbReference>
<dbReference type="SUPFAM" id="SSF82866">
    <property type="entry name" value="Multidrug efflux transporter AcrB transmembrane domain"/>
    <property type="match status" value="2"/>
</dbReference>
<feature type="transmembrane region" description="Helical" evidence="1">
    <location>
        <begin position="530"/>
        <end position="550"/>
    </location>
</feature>
<feature type="transmembrane region" description="Helical" evidence="1">
    <location>
        <begin position="917"/>
        <end position="939"/>
    </location>
</feature>
<feature type="transmembrane region" description="Helical" evidence="1">
    <location>
        <begin position="1012"/>
        <end position="1034"/>
    </location>
</feature>
<dbReference type="GO" id="GO:0042910">
    <property type="term" value="F:xenobiotic transmembrane transporter activity"/>
    <property type="evidence" value="ECO:0007669"/>
    <property type="project" value="TreeGrafter"/>
</dbReference>
<gene>
    <name evidence="2" type="ORF">MAXJ12_10922</name>
</gene>
<feature type="transmembrane region" description="Helical" evidence="1">
    <location>
        <begin position="460"/>
        <end position="486"/>
    </location>
</feature>
<reference evidence="2 3" key="1">
    <citation type="journal article" date="2012" name="J. Bacteriol.">
        <title>Draft Genome Sequence of Mesorhizobium alhagi CCNWXJ12-2T, a Novel Salt-Resistant Species Isolated from the Desert of Northwestern China.</title>
        <authorList>
            <person name="Zhou M."/>
            <person name="Chen W."/>
            <person name="Chen H."/>
            <person name="Wei G."/>
        </authorList>
    </citation>
    <scope>NUCLEOTIDE SEQUENCE [LARGE SCALE GENOMIC DNA]</scope>
    <source>
        <strain evidence="2 3">CCNWXJ12-2</strain>
    </source>
</reference>
<accession>H0HPV4</accession>
<dbReference type="Proteomes" id="UP000003250">
    <property type="component" value="Unassembled WGS sequence"/>
</dbReference>
<protein>
    <submittedName>
        <fullName evidence="2">Acriflavin resistance protein</fullName>
    </submittedName>
</protein>
<dbReference type="AlphaFoldDB" id="H0HPV4"/>
<dbReference type="InterPro" id="IPR001036">
    <property type="entry name" value="Acrflvin-R"/>
</dbReference>
<evidence type="ECO:0000313" key="2">
    <source>
        <dbReference type="EMBL" id="EHK57221.1"/>
    </source>
</evidence>
<name>H0HPV4_9HYPH</name>
<feature type="transmembrane region" description="Helical" evidence="1">
    <location>
        <begin position="968"/>
        <end position="992"/>
    </location>
</feature>
<proteinExistence type="predicted"/>
<dbReference type="SUPFAM" id="SSF82693">
    <property type="entry name" value="Multidrug efflux transporter AcrB pore domain, PN1, PN2, PC1 and PC2 subdomains"/>
    <property type="match status" value="2"/>
</dbReference>
<dbReference type="PRINTS" id="PR00702">
    <property type="entry name" value="ACRIFLAVINRP"/>
</dbReference>
<dbReference type="Gene3D" id="1.20.1640.10">
    <property type="entry name" value="Multidrug efflux transporter AcrB transmembrane domain"/>
    <property type="match status" value="2"/>
</dbReference>
<evidence type="ECO:0000313" key="3">
    <source>
        <dbReference type="Proteomes" id="UP000003250"/>
    </source>
</evidence>
<keyword evidence="1" id="KW-1133">Transmembrane helix</keyword>
<dbReference type="OrthoDB" id="9798415at2"/>
<feature type="transmembrane region" description="Helical" evidence="1">
    <location>
        <begin position="428"/>
        <end position="448"/>
    </location>
</feature>
<dbReference type="PANTHER" id="PTHR32063">
    <property type="match status" value="1"/>
</dbReference>
<dbReference type="PATRIC" id="fig|1107882.3.peg.2151"/>
<sequence length="1073" mass="116298">MNPLIDVAFSRNRLVTMLLALILITGTFAYIRIAKESAPDVPIPIIYVSVVYEGISPEDAERLLVRPLERELQSIEGIDEMRAVAAQGFASIILEFTAGFDADQAELDVRQAVETAQAELPAAAEEPVVQEVNVALFPVLTVILSGPVSERALIDLAEEFKDRVEALPNVLEAEIGGAREQLLEVLVDSSTLESYGVPFEQLLGQLQRNNQLVAAGSIDTGAGKLTLKVPGVIEDVEDVRSIPVKVAGDTVVTLGDVAAVRRGFKDPNGFARIDGQPAVALEIKKRIGANIIETVEAVRAVMEEGRQLIPESVSVTFLQDQSQEVRETLGDLQNNVIAAVLLVMIVTVATLGWRNALLVGLSIPGSFLAGIIIIWWLGYTLNIIVLFSLILVLGMLVDAAVVTTELADRWMAGGKAPAEAYLAAAKRMSWPIVASTLTTLCVFFPLLFWEGVVGEFMKFLPITVIIILTASLTMGLIFIPVLGSLIGRRNPRAEKEETALSAAESGKLEDLDSVTAFYVRMLRRLLRWPGVTLLATLGLLVVAIAAYWLFGRGVEFFPDIEPRFVQVTVKARDNLSVYEKDRLVGAVGGAILDVGGVRHIYSRTIDQGAGGTEGLQAEQISADTIGILQLDLLEWDQRPRAARIIEEVRRRTAGIAGISITATEQEAGPAQGKPIQLRLFGSDTRTLEQAAGQVRALMDEIGGFTDVEDTTDVPGVEWRIAVDRESAARFGVDIATLGQAVQLLTQGLKLAEYRPEDAEDPVDIVVRFPAHERTLDGLSRLTVTTERGQTPITNFVTIEPAEKTGIIRRVDSSRVVTVEADVPEDVLPAEKTEQLRQALNATSLPEGVVARFVGQQEDIEEASNFLLLAFLSAVVLMFLVLVTQLNNIYQALVVMSAIVFSIAGVLIGLLLTDRPFGIVMGGLGVISLGGIVVNNNIVLIDTYNEMRKKGYDPEEAALRTGAQRLRPVFLTSINDVLGLMPLILGLNINLIGREIQYGAPSTQYWTELSTTVAGGLAFATFLTLMLTPCMLILGQRVHGGIMRRYSRWLEKRGNSRAEAAVGSDDWTGHGAGT</sequence>
<dbReference type="Gene3D" id="3.30.70.1440">
    <property type="entry name" value="Multidrug efflux transporter AcrB pore domain"/>
    <property type="match status" value="1"/>
</dbReference>
<dbReference type="Pfam" id="PF00873">
    <property type="entry name" value="ACR_tran"/>
    <property type="match status" value="1"/>
</dbReference>
<dbReference type="PANTHER" id="PTHR32063:SF0">
    <property type="entry name" value="SWARMING MOTILITY PROTEIN SWRC"/>
    <property type="match status" value="1"/>
</dbReference>
<evidence type="ECO:0000256" key="1">
    <source>
        <dbReference type="SAM" id="Phobius"/>
    </source>
</evidence>
<feature type="transmembrane region" description="Helical" evidence="1">
    <location>
        <begin position="865"/>
        <end position="882"/>
    </location>
</feature>
<dbReference type="RefSeq" id="WP_008835815.1">
    <property type="nucleotide sequence ID" value="NZ_AHAM01000076.1"/>
</dbReference>
<feature type="transmembrane region" description="Helical" evidence="1">
    <location>
        <begin position="383"/>
        <end position="407"/>
    </location>
</feature>
<organism evidence="2 3">
    <name type="scientific">Mesorhizobium alhagi CCNWXJ12-2</name>
    <dbReference type="NCBI Taxonomy" id="1107882"/>
    <lineage>
        <taxon>Bacteria</taxon>
        <taxon>Pseudomonadati</taxon>
        <taxon>Pseudomonadota</taxon>
        <taxon>Alphaproteobacteria</taxon>
        <taxon>Hyphomicrobiales</taxon>
        <taxon>Phyllobacteriaceae</taxon>
        <taxon>Allomesorhizobium</taxon>
    </lineage>
</organism>